<evidence type="ECO:0000313" key="4">
    <source>
        <dbReference type="Proteomes" id="UP000656881"/>
    </source>
</evidence>
<dbReference type="EMBL" id="BMNG01000001">
    <property type="protein sequence ID" value="GGO35694.1"/>
    <property type="molecule type" value="Genomic_DNA"/>
</dbReference>
<keyword evidence="4" id="KW-1185">Reference proteome</keyword>
<dbReference type="Pfam" id="PF04149">
    <property type="entry name" value="DUF397"/>
    <property type="match status" value="1"/>
</dbReference>
<reference evidence="4" key="1">
    <citation type="journal article" date="2019" name="Int. J. Syst. Evol. Microbiol.">
        <title>The Global Catalogue of Microorganisms (GCM) 10K type strain sequencing project: providing services to taxonomists for standard genome sequencing and annotation.</title>
        <authorList>
            <consortium name="The Broad Institute Genomics Platform"/>
            <consortium name="The Broad Institute Genome Sequencing Center for Infectious Disease"/>
            <person name="Wu L."/>
            <person name="Ma J."/>
        </authorList>
    </citation>
    <scope>NUCLEOTIDE SEQUENCE [LARGE SCALE GENOMIC DNA]</scope>
    <source>
        <strain evidence="4">CGMCC 4.7349</strain>
    </source>
</reference>
<comment type="caution">
    <text evidence="3">The sequence shown here is derived from an EMBL/GenBank/DDBJ whole genome shotgun (WGS) entry which is preliminary data.</text>
</comment>
<dbReference type="Proteomes" id="UP000656881">
    <property type="component" value="Unassembled WGS sequence"/>
</dbReference>
<evidence type="ECO:0000259" key="2">
    <source>
        <dbReference type="Pfam" id="PF04149"/>
    </source>
</evidence>
<name>A0ABQ2LIS3_9ACTN</name>
<dbReference type="InterPro" id="IPR007278">
    <property type="entry name" value="DUF397"/>
</dbReference>
<organism evidence="3 4">
    <name type="scientific">Streptomyces lasiicapitis</name>
    <dbReference type="NCBI Taxonomy" id="1923961"/>
    <lineage>
        <taxon>Bacteria</taxon>
        <taxon>Bacillati</taxon>
        <taxon>Actinomycetota</taxon>
        <taxon>Actinomycetes</taxon>
        <taxon>Kitasatosporales</taxon>
        <taxon>Streptomycetaceae</taxon>
        <taxon>Streptomyces</taxon>
    </lineage>
</organism>
<feature type="domain" description="DUF397" evidence="2">
    <location>
        <begin position="11"/>
        <end position="68"/>
    </location>
</feature>
<evidence type="ECO:0000256" key="1">
    <source>
        <dbReference type="SAM" id="MobiDB-lite"/>
    </source>
</evidence>
<feature type="region of interest" description="Disordered" evidence="1">
    <location>
        <begin position="1"/>
        <end position="23"/>
    </location>
</feature>
<feature type="compositionally biased region" description="Polar residues" evidence="1">
    <location>
        <begin position="9"/>
        <end position="23"/>
    </location>
</feature>
<evidence type="ECO:0000313" key="3">
    <source>
        <dbReference type="EMBL" id="GGO35694.1"/>
    </source>
</evidence>
<accession>A0ABQ2LIS3</accession>
<gene>
    <name evidence="3" type="ORF">GCM10012286_06720</name>
</gene>
<sequence>MSAPRIDENTASWRRSSYSNQDGGNCVEWAPERVAAVGAVPVRDSKRPGGPVLTLAPEAWSAFVDFARANG</sequence>
<protein>
    <recommendedName>
        <fullName evidence="2">DUF397 domain-containing protein</fullName>
    </recommendedName>
</protein>
<proteinExistence type="predicted"/>